<evidence type="ECO:0000313" key="3">
    <source>
        <dbReference type="Proteomes" id="UP001152795"/>
    </source>
</evidence>
<feature type="compositionally biased region" description="Basic and acidic residues" evidence="1">
    <location>
        <begin position="51"/>
        <end position="61"/>
    </location>
</feature>
<name>A0A6S7LSK3_PARCT</name>
<evidence type="ECO:0000313" key="2">
    <source>
        <dbReference type="EMBL" id="CAB4043142.1"/>
    </source>
</evidence>
<feature type="non-terminal residue" evidence="2">
    <location>
        <position position="1"/>
    </location>
</feature>
<feature type="compositionally biased region" description="Polar residues" evidence="1">
    <location>
        <begin position="7"/>
        <end position="17"/>
    </location>
</feature>
<accession>A0A6S7LSK3</accession>
<keyword evidence="3" id="KW-1185">Reference proteome</keyword>
<evidence type="ECO:0000256" key="1">
    <source>
        <dbReference type="SAM" id="MobiDB-lite"/>
    </source>
</evidence>
<sequence>MLYPSNVVFSTGSTHGTNPIKGGPFNHRQRTSSLTTSFTDSEDPLRLSFGDLKEPGSDYERSLSTSRRSSITTNFMAEETRREKELERILESRLNDLKLSTKNVLTGLPTRCSSLLILVERLVTASKSQKSG</sequence>
<dbReference type="AlphaFoldDB" id="A0A6S7LSK3"/>
<proteinExistence type="predicted"/>
<comment type="caution">
    <text evidence="2">The sequence shown here is derived from an EMBL/GenBank/DDBJ whole genome shotgun (WGS) entry which is preliminary data.</text>
</comment>
<reference evidence="2" key="1">
    <citation type="submission" date="2020-04" db="EMBL/GenBank/DDBJ databases">
        <authorList>
            <person name="Alioto T."/>
            <person name="Alioto T."/>
            <person name="Gomez Garrido J."/>
        </authorList>
    </citation>
    <scope>NUCLEOTIDE SEQUENCE</scope>
    <source>
        <strain evidence="2">A484AB</strain>
    </source>
</reference>
<feature type="region of interest" description="Disordered" evidence="1">
    <location>
        <begin position="1"/>
        <end position="65"/>
    </location>
</feature>
<protein>
    <submittedName>
        <fullName evidence="2">Uncharacterized protein</fullName>
    </submittedName>
</protein>
<organism evidence="2 3">
    <name type="scientific">Paramuricea clavata</name>
    <name type="common">Red gorgonian</name>
    <name type="synonym">Violescent sea-whip</name>
    <dbReference type="NCBI Taxonomy" id="317549"/>
    <lineage>
        <taxon>Eukaryota</taxon>
        <taxon>Metazoa</taxon>
        <taxon>Cnidaria</taxon>
        <taxon>Anthozoa</taxon>
        <taxon>Octocorallia</taxon>
        <taxon>Malacalcyonacea</taxon>
        <taxon>Plexauridae</taxon>
        <taxon>Paramuricea</taxon>
    </lineage>
</organism>
<gene>
    <name evidence="2" type="ORF">PACLA_8A086801</name>
</gene>
<dbReference type="EMBL" id="CACRXK020031608">
    <property type="protein sequence ID" value="CAB4043142.1"/>
    <property type="molecule type" value="Genomic_DNA"/>
</dbReference>
<dbReference type="Proteomes" id="UP001152795">
    <property type="component" value="Unassembled WGS sequence"/>
</dbReference>